<protein>
    <submittedName>
        <fullName evidence="1">Uncharacterized protein</fullName>
    </submittedName>
</protein>
<name>A0A1M4YQ79_9BACL</name>
<accession>A0A1M4YQ79</accession>
<reference evidence="1 2" key="1">
    <citation type="submission" date="2016-11" db="EMBL/GenBank/DDBJ databases">
        <authorList>
            <person name="Jaros S."/>
            <person name="Januszkiewicz K."/>
            <person name="Wedrychowicz H."/>
        </authorList>
    </citation>
    <scope>NUCLEOTIDE SEQUENCE [LARGE SCALE GENOMIC DNA]</scope>
    <source>
        <strain evidence="1 2">DSM 44666</strain>
    </source>
</reference>
<gene>
    <name evidence="1" type="ORF">SAMN05444392_10788</name>
</gene>
<dbReference type="RefSeq" id="WP_073155098.1">
    <property type="nucleotide sequence ID" value="NZ_FQVL01000007.1"/>
</dbReference>
<dbReference type="EMBL" id="FQVL01000007">
    <property type="protein sequence ID" value="SHF08009.1"/>
    <property type="molecule type" value="Genomic_DNA"/>
</dbReference>
<keyword evidence="2" id="KW-1185">Reference proteome</keyword>
<dbReference type="Proteomes" id="UP000184476">
    <property type="component" value="Unassembled WGS sequence"/>
</dbReference>
<sequence length="352" mass="41372">MPFEMNDSDPKTPRINYDLLDKLLKKRPHLLSSEQFEQAVADYEQVVDWIVQFSKDPSFLQPYQLEILSTALTKLYGTNYGNFDHDDYEAELEIMQQNDWQQIFTDLEARKPHSNEFLDTFKPIIMQAHKKLASGLGAENPDWHMNWKNLASAIKKKVTSHSFDYESEQDIFPFMACVSKFLVNSDSLSSFIDQKYYPIIESFHGLHENISNPYSEGRSSPENLENCYRECENAVSLEAKFILKEINEIKDTETKHRRSLLGKLFRTRNSKYRKEYLSTAPFETWDKFCELVEGHRNPPLLHHATNQILGIDTVTQANEWKFGKLNFDRYPDLDFARSILERRKENDRDKSQ</sequence>
<proteinExistence type="predicted"/>
<evidence type="ECO:0000313" key="2">
    <source>
        <dbReference type="Proteomes" id="UP000184476"/>
    </source>
</evidence>
<evidence type="ECO:0000313" key="1">
    <source>
        <dbReference type="EMBL" id="SHF08009.1"/>
    </source>
</evidence>
<organism evidence="1 2">
    <name type="scientific">Seinonella peptonophila</name>
    <dbReference type="NCBI Taxonomy" id="112248"/>
    <lineage>
        <taxon>Bacteria</taxon>
        <taxon>Bacillati</taxon>
        <taxon>Bacillota</taxon>
        <taxon>Bacilli</taxon>
        <taxon>Bacillales</taxon>
        <taxon>Thermoactinomycetaceae</taxon>
        <taxon>Seinonella</taxon>
    </lineage>
</organism>
<dbReference type="AlphaFoldDB" id="A0A1M4YQ79"/>